<gene>
    <name evidence="2" type="ordered locus">PHZ_c0645</name>
</gene>
<feature type="region of interest" description="Disordered" evidence="1">
    <location>
        <begin position="1"/>
        <end position="23"/>
    </location>
</feature>
<name>B4RFH8_PHEZH</name>
<protein>
    <recommendedName>
        <fullName evidence="4">Aminoglycoside phosphotransferase domain-containing protein</fullName>
    </recommendedName>
</protein>
<dbReference type="eggNOG" id="COG2187">
    <property type="taxonomic scope" value="Bacteria"/>
</dbReference>
<dbReference type="PANTHER" id="PTHR43883:SF1">
    <property type="entry name" value="GLUCONOKINASE"/>
    <property type="match status" value="1"/>
</dbReference>
<accession>B4RFH8</accession>
<evidence type="ECO:0000313" key="3">
    <source>
        <dbReference type="Proteomes" id="UP000001868"/>
    </source>
</evidence>
<dbReference type="InterPro" id="IPR052732">
    <property type="entry name" value="Cell-binding_unc_protein"/>
</dbReference>
<dbReference type="HOGENOM" id="CLU_026771_0_0_5"/>
<dbReference type="KEGG" id="pzu:PHZ_c0645"/>
<dbReference type="PANTHER" id="PTHR43883">
    <property type="entry name" value="SLR0207 PROTEIN"/>
    <property type="match status" value="1"/>
</dbReference>
<dbReference type="Proteomes" id="UP000001868">
    <property type="component" value="Chromosome"/>
</dbReference>
<evidence type="ECO:0000313" key="2">
    <source>
        <dbReference type="EMBL" id="ACG77059.1"/>
    </source>
</evidence>
<dbReference type="AlphaFoldDB" id="B4RFH8"/>
<proteinExistence type="predicted"/>
<evidence type="ECO:0008006" key="4">
    <source>
        <dbReference type="Google" id="ProtNLM"/>
    </source>
</evidence>
<keyword evidence="3" id="KW-1185">Reference proteome</keyword>
<reference evidence="2 3" key="1">
    <citation type="journal article" date="2008" name="BMC Genomics">
        <title>Complete genome of Phenylobacterium zucineum - a novel facultative intracellular bacterium isolated from human erythroleukemia cell line K562.</title>
        <authorList>
            <person name="Luo Y."/>
            <person name="Xu X."/>
            <person name="Ding Z."/>
            <person name="Liu Z."/>
            <person name="Zhang B."/>
            <person name="Yan Z."/>
            <person name="Sun J."/>
            <person name="Hu S."/>
            <person name="Hu X."/>
        </authorList>
    </citation>
    <scope>NUCLEOTIDE SEQUENCE [LARGE SCALE GENOMIC DNA]</scope>
    <source>
        <strain evidence="2 3">HLK1</strain>
    </source>
</reference>
<dbReference type="STRING" id="450851.PHZ_c0645"/>
<sequence>MRRVKPPAAAIPEGAGVPADTETRADPGLAAKVDFLSRPAAYAEGPAQVSRRETHMSWVFFLDGTVYKLKKPVRFPYLDFSTLARREAACRAEVALNQRLAPGIYRGVVPLVLRDGRLALGGEGPVVDWLVRMDRFDQARTLEARLLADGIADGEADALADALARFYRTTRRIPTQPAAYLKRIGDALAYHRRVLLEPRLGLPAGQVRHVLAVQHRFLRVRGGLLAARAGRGRILDAHGDLRPEHIWLGPPIKIIDRLEFSAELRAVDPLDELAFLDLEMERLGAAAAGARVRRRAVARLGERAAPELHLFYRCHRATLRARLAIAHLLEPNPRTPEKWPRQARAYLALAARDARQLERRLRTPSGR</sequence>
<organism evidence="2 3">
    <name type="scientific">Phenylobacterium zucineum (strain HLK1)</name>
    <dbReference type="NCBI Taxonomy" id="450851"/>
    <lineage>
        <taxon>Bacteria</taxon>
        <taxon>Pseudomonadati</taxon>
        <taxon>Pseudomonadota</taxon>
        <taxon>Alphaproteobacteria</taxon>
        <taxon>Caulobacterales</taxon>
        <taxon>Caulobacteraceae</taxon>
        <taxon>Phenylobacterium</taxon>
    </lineage>
</organism>
<evidence type="ECO:0000256" key="1">
    <source>
        <dbReference type="SAM" id="MobiDB-lite"/>
    </source>
</evidence>
<dbReference type="EMBL" id="CP000747">
    <property type="protein sequence ID" value="ACG77059.1"/>
    <property type="molecule type" value="Genomic_DNA"/>
</dbReference>